<dbReference type="Proteomes" id="UP000008068">
    <property type="component" value="Unassembled WGS sequence"/>
</dbReference>
<dbReference type="InParanoid" id="G0MMQ9"/>
<proteinExistence type="predicted"/>
<evidence type="ECO:0000313" key="1">
    <source>
        <dbReference type="EMBL" id="EGT37392.1"/>
    </source>
</evidence>
<organism evidence="2">
    <name type="scientific">Caenorhabditis brenneri</name>
    <name type="common">Nematode worm</name>
    <dbReference type="NCBI Taxonomy" id="135651"/>
    <lineage>
        <taxon>Eukaryota</taxon>
        <taxon>Metazoa</taxon>
        <taxon>Ecdysozoa</taxon>
        <taxon>Nematoda</taxon>
        <taxon>Chromadorea</taxon>
        <taxon>Rhabditida</taxon>
        <taxon>Rhabditina</taxon>
        <taxon>Rhabditomorpha</taxon>
        <taxon>Rhabditoidea</taxon>
        <taxon>Rhabditidae</taxon>
        <taxon>Peloderinae</taxon>
        <taxon>Caenorhabditis</taxon>
    </lineage>
</organism>
<name>G0MMQ9_CAEBE</name>
<evidence type="ECO:0000313" key="2">
    <source>
        <dbReference type="Proteomes" id="UP000008068"/>
    </source>
</evidence>
<dbReference type="EMBL" id="GL379802">
    <property type="protein sequence ID" value="EGT37392.1"/>
    <property type="molecule type" value="Genomic_DNA"/>
</dbReference>
<gene>
    <name evidence="1" type="ORF">CAEBREN_17828</name>
</gene>
<dbReference type="AlphaFoldDB" id="G0MMQ9"/>
<dbReference type="HOGENOM" id="CLU_1469477_0_0_1"/>
<protein>
    <submittedName>
        <fullName evidence="1">Uncharacterized protein</fullName>
    </submittedName>
</protein>
<sequence>MKLLLFLCLYTVVYLIAVQYIFYKPTPTKSVPQVTKPFETILLDYVKNSERGMELELSADDSSYFQLYDRESIESSEKVLFGKRYLNGTGSSSTHRFKTIRIFFYKIVMSESSGKSLFKQFRSHHLALEKFAMEIVNQAVPTRMFVGYDQPYSKENMTVRCGFTYMKLQIKDKLIKIEFKHFCM</sequence>
<keyword evidence="2" id="KW-1185">Reference proteome</keyword>
<accession>G0MMQ9</accession>
<reference evidence="2" key="1">
    <citation type="submission" date="2011-07" db="EMBL/GenBank/DDBJ databases">
        <authorList>
            <consortium name="Caenorhabditis brenneri Sequencing and Analysis Consortium"/>
            <person name="Wilson R.K."/>
        </authorList>
    </citation>
    <scope>NUCLEOTIDE SEQUENCE [LARGE SCALE GENOMIC DNA]</scope>
    <source>
        <strain evidence="2">PB2801</strain>
    </source>
</reference>